<protein>
    <submittedName>
        <fullName evidence="1">Uncharacterized protein</fullName>
    </submittedName>
</protein>
<evidence type="ECO:0000313" key="1">
    <source>
        <dbReference type="EMBL" id="OMJ80552.1"/>
    </source>
</evidence>
<proteinExistence type="predicted"/>
<name>A0A1R2BUP8_9CILI</name>
<reference evidence="1 2" key="1">
    <citation type="submission" date="2016-11" db="EMBL/GenBank/DDBJ databases">
        <title>The macronuclear genome of Stentor coeruleus: a giant cell with tiny introns.</title>
        <authorList>
            <person name="Slabodnick M."/>
            <person name="Ruby J.G."/>
            <person name="Reiff S.B."/>
            <person name="Swart E.C."/>
            <person name="Gosai S."/>
            <person name="Prabakaran S."/>
            <person name="Witkowska E."/>
            <person name="Larue G.E."/>
            <person name="Fisher S."/>
            <person name="Freeman R.M."/>
            <person name="Gunawardena J."/>
            <person name="Chu W."/>
            <person name="Stover N.A."/>
            <person name="Gregory B.D."/>
            <person name="Nowacki M."/>
            <person name="Derisi J."/>
            <person name="Roy S.W."/>
            <person name="Marshall W.F."/>
            <person name="Sood P."/>
        </authorList>
    </citation>
    <scope>NUCLEOTIDE SEQUENCE [LARGE SCALE GENOMIC DNA]</scope>
    <source>
        <strain evidence="1">WM001</strain>
    </source>
</reference>
<comment type="caution">
    <text evidence="1">The sequence shown here is derived from an EMBL/GenBank/DDBJ whole genome shotgun (WGS) entry which is preliminary data.</text>
</comment>
<dbReference type="AlphaFoldDB" id="A0A1R2BUP8"/>
<dbReference type="EMBL" id="MPUH01000418">
    <property type="protein sequence ID" value="OMJ80552.1"/>
    <property type="molecule type" value="Genomic_DNA"/>
</dbReference>
<dbReference type="OrthoDB" id="317303at2759"/>
<evidence type="ECO:0000313" key="2">
    <source>
        <dbReference type="Proteomes" id="UP000187209"/>
    </source>
</evidence>
<organism evidence="1 2">
    <name type="scientific">Stentor coeruleus</name>
    <dbReference type="NCBI Taxonomy" id="5963"/>
    <lineage>
        <taxon>Eukaryota</taxon>
        <taxon>Sar</taxon>
        <taxon>Alveolata</taxon>
        <taxon>Ciliophora</taxon>
        <taxon>Postciliodesmatophora</taxon>
        <taxon>Heterotrichea</taxon>
        <taxon>Heterotrichida</taxon>
        <taxon>Stentoridae</taxon>
        <taxon>Stentor</taxon>
    </lineage>
</organism>
<accession>A0A1R2BUP8</accession>
<gene>
    <name evidence="1" type="ORF">SteCoe_19147</name>
</gene>
<dbReference type="Proteomes" id="UP000187209">
    <property type="component" value="Unassembled WGS sequence"/>
</dbReference>
<keyword evidence="2" id="KW-1185">Reference proteome</keyword>
<sequence length="276" mass="31659">MRKNIASEELYPQEMIMKIQHDRQLGPIQEQKIILEDIKKLESPLINKIVIVDSFSTLSSDHTEWDFCNFSTYDNKPIETRGEWLPANLQSFSHGLQLRSLILKSKPTITLRSIACEMHISVRLSGDSTLWVMTRGVGVRDPDSMVIKIKKELDSQRVFLIFGGNIGNNHEFRFFKKQELPEIGDASEDWVIQDFIELKLTIIDNGDDRVFVSAMSSNKRVISMSCNRFIPSFRDSHIFLAGSGDSVLLKNFSAKQIERVQSELIQNPHHECCVVF</sequence>